<dbReference type="InterPro" id="IPR033425">
    <property type="entry name" value="MASE3"/>
</dbReference>
<accession>A0A483CZB9</accession>
<name>A0A483CZB9_9EURY</name>
<dbReference type="InterPro" id="IPR004358">
    <property type="entry name" value="Sig_transdc_His_kin-like_C"/>
</dbReference>
<evidence type="ECO:0000259" key="9">
    <source>
        <dbReference type="PROSITE" id="PS50113"/>
    </source>
</evidence>
<feature type="transmembrane region" description="Helical" evidence="6">
    <location>
        <begin position="47"/>
        <end position="64"/>
    </location>
</feature>
<dbReference type="OrthoDB" id="230688at2157"/>
<evidence type="ECO:0000256" key="4">
    <source>
        <dbReference type="ARBA" id="ARBA00022777"/>
    </source>
</evidence>
<feature type="transmembrane region" description="Helical" evidence="6">
    <location>
        <begin position="203"/>
        <end position="225"/>
    </location>
</feature>
<dbReference type="EMBL" id="PGCL01000001">
    <property type="protein sequence ID" value="TAJ45409.1"/>
    <property type="molecule type" value="Genomic_DNA"/>
</dbReference>
<keyword evidence="6" id="KW-1133">Transmembrane helix</keyword>
<dbReference type="InterPro" id="IPR036890">
    <property type="entry name" value="HATPase_C_sf"/>
</dbReference>
<keyword evidence="4 10" id="KW-0418">Kinase</keyword>
<dbReference type="CDD" id="cd00130">
    <property type="entry name" value="PAS"/>
    <property type="match status" value="1"/>
</dbReference>
<evidence type="ECO:0000256" key="5">
    <source>
        <dbReference type="ARBA" id="ARBA00023136"/>
    </source>
</evidence>
<dbReference type="SMART" id="SM00387">
    <property type="entry name" value="HATPase_c"/>
    <property type="match status" value="1"/>
</dbReference>
<dbReference type="GO" id="GO:0007234">
    <property type="term" value="P:osmosensory signaling via phosphorelay pathway"/>
    <property type="evidence" value="ECO:0007669"/>
    <property type="project" value="TreeGrafter"/>
</dbReference>
<dbReference type="GO" id="GO:0000156">
    <property type="term" value="F:phosphorelay response regulator activity"/>
    <property type="evidence" value="ECO:0007669"/>
    <property type="project" value="TreeGrafter"/>
</dbReference>
<feature type="transmembrane region" description="Helical" evidence="6">
    <location>
        <begin position="139"/>
        <end position="159"/>
    </location>
</feature>
<dbReference type="GO" id="GO:0004673">
    <property type="term" value="F:protein histidine kinase activity"/>
    <property type="evidence" value="ECO:0007669"/>
    <property type="project" value="UniProtKB-EC"/>
</dbReference>
<dbReference type="Pfam" id="PF08448">
    <property type="entry name" value="PAS_4"/>
    <property type="match status" value="1"/>
</dbReference>
<feature type="transmembrane region" description="Helical" evidence="6">
    <location>
        <begin position="112"/>
        <end position="132"/>
    </location>
</feature>
<dbReference type="InterPro" id="IPR000014">
    <property type="entry name" value="PAS"/>
</dbReference>
<dbReference type="SUPFAM" id="SSF55874">
    <property type="entry name" value="ATPase domain of HSP90 chaperone/DNA topoisomerase II/histidine kinase"/>
    <property type="match status" value="1"/>
</dbReference>
<dbReference type="EC" id="2.7.13.3" evidence="2"/>
<dbReference type="PRINTS" id="PR00344">
    <property type="entry name" value="BCTRLSENSOR"/>
</dbReference>
<dbReference type="SMART" id="SM00091">
    <property type="entry name" value="PAS"/>
    <property type="match status" value="1"/>
</dbReference>
<dbReference type="PANTHER" id="PTHR42878">
    <property type="entry name" value="TWO-COMPONENT HISTIDINE KINASE"/>
    <property type="match status" value="1"/>
</dbReference>
<dbReference type="GO" id="GO:0016020">
    <property type="term" value="C:membrane"/>
    <property type="evidence" value="ECO:0007669"/>
    <property type="project" value="UniProtKB-SubCell"/>
</dbReference>
<feature type="transmembrane region" description="Helical" evidence="6">
    <location>
        <begin position="71"/>
        <end position="92"/>
    </location>
</feature>
<sequence>MTAASPPLPSGNDAGDRLFFGVLCLFLALTALTSLYSYLLFHTLAELFSILIAGAIFIIAWNSRAYIDNTYLLFIGVAYLFIGGIDLVHTLAYAGMNIFVGYDANLPTQLWIAARYLESVTLVTAALLFGRWVRPGIEFLVYAAVSLLLLVLIFAGLFPDCYIVGSGLTPFKVGSEYLISALFALSALLLWRHRSAFEPRVFSLVLLAIGFSIAAELAFTFYVSVYGFSNLVGHLCKIVSFALIYQGVVVTGLRRPYQVIFRDLAEREREVREERNRLGQYLSVSGVIFLVLDREGRVRLVNRRACEILGYAGEEMVGADWFERFLPPEGREEMRTLFFRLMAGDGAAGQEVEGRVITAGGEERQILWHTALLRDESGAVTGTLSLGEDITERKRAAAALERANQKLNILNSITRHDIMNEVTAAVMYLELIADSPEEKRTLYLENLGALLSGIRQDIEFSRDYQDMGVKQPLWQSPGEIIQRYARSSPQFAGVAVTADLEGVQVYADPMLPRVFSNLMDNAVIHGGHVTSIRFSAEAGEDGALSIVCQDDGEGVAEEEKGLIFRQGYGRNHGLGLYLVQEILAITGAAIEECGTPGEGARFVIRVPPGYFRRGAEG</sequence>
<evidence type="ECO:0000313" key="11">
    <source>
        <dbReference type="Proteomes" id="UP000292580"/>
    </source>
</evidence>
<dbReference type="PANTHER" id="PTHR42878:SF13">
    <property type="entry name" value="HISTIDINE KINASE"/>
    <property type="match status" value="1"/>
</dbReference>
<dbReference type="SMART" id="SM00086">
    <property type="entry name" value="PAC"/>
    <property type="match status" value="1"/>
</dbReference>
<dbReference type="Proteomes" id="UP000292580">
    <property type="component" value="Unassembled WGS sequence"/>
</dbReference>
<dbReference type="AlphaFoldDB" id="A0A483CZB9"/>
<dbReference type="SUPFAM" id="SSF55785">
    <property type="entry name" value="PYP-like sensor domain (PAS domain)"/>
    <property type="match status" value="1"/>
</dbReference>
<dbReference type="InterPro" id="IPR050351">
    <property type="entry name" value="BphY/WalK/GraS-like"/>
</dbReference>
<dbReference type="PROSITE" id="PS50113">
    <property type="entry name" value="PAC"/>
    <property type="match status" value="1"/>
</dbReference>
<keyword evidence="3" id="KW-0808">Transferase</keyword>
<dbReference type="Gene3D" id="3.30.450.20">
    <property type="entry name" value="PAS domain"/>
    <property type="match status" value="1"/>
</dbReference>
<dbReference type="Gene3D" id="3.30.565.10">
    <property type="entry name" value="Histidine kinase-like ATPase, C-terminal domain"/>
    <property type="match status" value="1"/>
</dbReference>
<evidence type="ECO:0000259" key="7">
    <source>
        <dbReference type="PROSITE" id="PS50109"/>
    </source>
</evidence>
<dbReference type="RefSeq" id="WP_130645763.1">
    <property type="nucleotide sequence ID" value="NZ_PGCL01000001.1"/>
</dbReference>
<comment type="caution">
    <text evidence="10">The sequence shown here is derived from an EMBL/GenBank/DDBJ whole genome shotgun (WGS) entry which is preliminary data.</text>
</comment>
<dbReference type="Pfam" id="PF02518">
    <property type="entry name" value="HATPase_c"/>
    <property type="match status" value="1"/>
</dbReference>
<comment type="catalytic activity">
    <reaction evidence="1">
        <text>ATP + protein L-histidine = ADP + protein N-phospho-L-histidine.</text>
        <dbReference type="EC" id="2.7.13.3"/>
    </reaction>
</comment>
<gene>
    <name evidence="10" type="ORF">CUJ86_01325</name>
</gene>
<feature type="domain" description="PAS" evidence="8">
    <location>
        <begin position="274"/>
        <end position="345"/>
    </location>
</feature>
<evidence type="ECO:0000256" key="3">
    <source>
        <dbReference type="ARBA" id="ARBA00022679"/>
    </source>
</evidence>
<protein>
    <recommendedName>
        <fullName evidence="2">histidine kinase</fullName>
        <ecNumber evidence="2">2.7.13.3</ecNumber>
    </recommendedName>
</protein>
<dbReference type="InterPro" id="IPR001610">
    <property type="entry name" value="PAC"/>
</dbReference>
<feature type="transmembrane region" description="Helical" evidence="6">
    <location>
        <begin position="231"/>
        <end position="253"/>
    </location>
</feature>
<keyword evidence="5 6" id="KW-0472">Membrane</keyword>
<dbReference type="InterPro" id="IPR035965">
    <property type="entry name" value="PAS-like_dom_sf"/>
</dbReference>
<evidence type="ECO:0000259" key="8">
    <source>
        <dbReference type="PROSITE" id="PS50112"/>
    </source>
</evidence>
<evidence type="ECO:0000256" key="6">
    <source>
        <dbReference type="SAM" id="Phobius"/>
    </source>
</evidence>
<feature type="transmembrane region" description="Helical" evidence="6">
    <location>
        <begin position="171"/>
        <end position="191"/>
    </location>
</feature>
<feature type="transmembrane region" description="Helical" evidence="6">
    <location>
        <begin position="18"/>
        <end position="41"/>
    </location>
</feature>
<proteinExistence type="predicted"/>
<reference evidence="10 11" key="1">
    <citation type="submission" date="2017-11" db="EMBL/GenBank/DDBJ databases">
        <title>Isolation and Characterization of Methanofollis Species from Methane Seep Offshore SW Taiwan.</title>
        <authorList>
            <person name="Teng N.-H."/>
            <person name="Lai M.-C."/>
            <person name="Chen S.-C."/>
        </authorList>
    </citation>
    <scope>NUCLEOTIDE SEQUENCE [LARGE SCALE GENOMIC DNA]</scope>
    <source>
        <strain evidence="10 11">FWC-SCC2</strain>
    </source>
</reference>
<dbReference type="InterPro" id="IPR000700">
    <property type="entry name" value="PAS-assoc_C"/>
</dbReference>
<dbReference type="NCBIfam" id="TIGR00229">
    <property type="entry name" value="sensory_box"/>
    <property type="match status" value="1"/>
</dbReference>
<dbReference type="PROSITE" id="PS50109">
    <property type="entry name" value="HIS_KIN"/>
    <property type="match status" value="1"/>
</dbReference>
<dbReference type="GO" id="GO:0030295">
    <property type="term" value="F:protein kinase activator activity"/>
    <property type="evidence" value="ECO:0007669"/>
    <property type="project" value="TreeGrafter"/>
</dbReference>
<dbReference type="InterPro" id="IPR013656">
    <property type="entry name" value="PAS_4"/>
</dbReference>
<keyword evidence="11" id="KW-1185">Reference proteome</keyword>
<evidence type="ECO:0000256" key="2">
    <source>
        <dbReference type="ARBA" id="ARBA00012438"/>
    </source>
</evidence>
<dbReference type="PROSITE" id="PS50112">
    <property type="entry name" value="PAS"/>
    <property type="match status" value="1"/>
</dbReference>
<organism evidence="10 11">
    <name type="scientific">Methanofollis fontis</name>
    <dbReference type="NCBI Taxonomy" id="2052832"/>
    <lineage>
        <taxon>Archaea</taxon>
        <taxon>Methanobacteriati</taxon>
        <taxon>Methanobacteriota</taxon>
        <taxon>Stenosarchaea group</taxon>
        <taxon>Methanomicrobia</taxon>
        <taxon>Methanomicrobiales</taxon>
        <taxon>Methanomicrobiaceae</taxon>
        <taxon>Methanofollis</taxon>
    </lineage>
</organism>
<feature type="domain" description="PAC" evidence="9">
    <location>
        <begin position="350"/>
        <end position="402"/>
    </location>
</feature>
<evidence type="ECO:0000313" key="10">
    <source>
        <dbReference type="EMBL" id="TAJ45409.1"/>
    </source>
</evidence>
<keyword evidence="6" id="KW-0812">Transmembrane</keyword>
<dbReference type="Pfam" id="PF17159">
    <property type="entry name" value="MASE3"/>
    <property type="match status" value="1"/>
</dbReference>
<feature type="domain" description="Histidine kinase" evidence="7">
    <location>
        <begin position="413"/>
        <end position="610"/>
    </location>
</feature>
<dbReference type="InterPro" id="IPR003594">
    <property type="entry name" value="HATPase_dom"/>
</dbReference>
<dbReference type="InterPro" id="IPR005467">
    <property type="entry name" value="His_kinase_dom"/>
</dbReference>
<evidence type="ECO:0000256" key="1">
    <source>
        <dbReference type="ARBA" id="ARBA00000085"/>
    </source>
</evidence>